<dbReference type="Pfam" id="PF00440">
    <property type="entry name" value="TetR_N"/>
    <property type="match status" value="1"/>
</dbReference>
<dbReference type="InterPro" id="IPR001647">
    <property type="entry name" value="HTH_TetR"/>
</dbReference>
<gene>
    <name evidence="4" type="ORF">ACEZDG_16400</name>
</gene>
<organism evidence="4 5">
    <name type="scientific">Streptacidiphilus alkalitolerans</name>
    <dbReference type="NCBI Taxonomy" id="3342712"/>
    <lineage>
        <taxon>Bacteria</taxon>
        <taxon>Bacillati</taxon>
        <taxon>Actinomycetota</taxon>
        <taxon>Actinomycetes</taxon>
        <taxon>Kitasatosporales</taxon>
        <taxon>Streptomycetaceae</taxon>
        <taxon>Streptacidiphilus</taxon>
    </lineage>
</organism>
<dbReference type="PROSITE" id="PS50977">
    <property type="entry name" value="HTH_TETR_2"/>
    <property type="match status" value="1"/>
</dbReference>
<dbReference type="EMBL" id="JBHEZX010000006">
    <property type="protein sequence ID" value="MFC1410845.1"/>
    <property type="molecule type" value="Genomic_DNA"/>
</dbReference>
<comment type="caution">
    <text evidence="4">The sequence shown here is derived from an EMBL/GenBank/DDBJ whole genome shotgun (WGS) entry which is preliminary data.</text>
</comment>
<feature type="DNA-binding region" description="H-T-H motif" evidence="2">
    <location>
        <begin position="32"/>
        <end position="51"/>
    </location>
</feature>
<accession>A0ABV6VAT5</accession>
<keyword evidence="5" id="KW-1185">Reference proteome</keyword>
<dbReference type="SUPFAM" id="SSF46689">
    <property type="entry name" value="Homeodomain-like"/>
    <property type="match status" value="1"/>
</dbReference>
<evidence type="ECO:0000259" key="3">
    <source>
        <dbReference type="PROSITE" id="PS50977"/>
    </source>
</evidence>
<sequence length="193" mass="20415">MTARAAAALETRAALLDAGLEIAEQHGLSGMSVNRVVAVAGVAKGTFYVHFPDRDAFLSAMHQRFHEQAGQAVAAAYAQHPPGRIRMQAGMTAYFEVCLSNRGVKALVLEARNTPGVAADVAARNAAFAALAEPDLLAMGWTEARTAANLVVAMSAELAMAEMAAEQRDERGRQVLWDLLSRLDLNADAPASA</sequence>
<dbReference type="InterPro" id="IPR050624">
    <property type="entry name" value="HTH-type_Tx_Regulator"/>
</dbReference>
<dbReference type="Gene3D" id="1.10.357.10">
    <property type="entry name" value="Tetracycline Repressor, domain 2"/>
    <property type="match status" value="1"/>
</dbReference>
<dbReference type="PRINTS" id="PR00455">
    <property type="entry name" value="HTHTETR"/>
</dbReference>
<dbReference type="PANTHER" id="PTHR43479">
    <property type="entry name" value="ACREF/ENVCD OPERON REPRESSOR-RELATED"/>
    <property type="match status" value="1"/>
</dbReference>
<reference evidence="4 5" key="1">
    <citation type="submission" date="2024-09" db="EMBL/GenBank/DDBJ databases">
        <authorList>
            <person name="Lee S.D."/>
        </authorList>
    </citation>
    <scope>NUCLEOTIDE SEQUENCE [LARGE SCALE GENOMIC DNA]</scope>
    <source>
        <strain evidence="4 5">N1-1</strain>
    </source>
</reference>
<dbReference type="RefSeq" id="WP_380509309.1">
    <property type="nucleotide sequence ID" value="NZ_JBHEZX010000006.1"/>
</dbReference>
<protein>
    <submittedName>
        <fullName evidence="4">TetR/AcrR family transcriptional regulator</fullName>
    </submittedName>
</protein>
<evidence type="ECO:0000313" key="5">
    <source>
        <dbReference type="Proteomes" id="UP001592582"/>
    </source>
</evidence>
<name>A0ABV6VAT5_9ACTN</name>
<feature type="domain" description="HTH tetR-type" evidence="3">
    <location>
        <begin position="9"/>
        <end position="69"/>
    </location>
</feature>
<proteinExistence type="predicted"/>
<dbReference type="InterPro" id="IPR009057">
    <property type="entry name" value="Homeodomain-like_sf"/>
</dbReference>
<dbReference type="Proteomes" id="UP001592582">
    <property type="component" value="Unassembled WGS sequence"/>
</dbReference>
<evidence type="ECO:0000313" key="4">
    <source>
        <dbReference type="EMBL" id="MFC1410845.1"/>
    </source>
</evidence>
<evidence type="ECO:0000256" key="1">
    <source>
        <dbReference type="ARBA" id="ARBA00023125"/>
    </source>
</evidence>
<evidence type="ECO:0000256" key="2">
    <source>
        <dbReference type="PROSITE-ProRule" id="PRU00335"/>
    </source>
</evidence>
<dbReference type="PANTHER" id="PTHR43479:SF11">
    <property type="entry name" value="ACREF_ENVCD OPERON REPRESSOR-RELATED"/>
    <property type="match status" value="1"/>
</dbReference>
<keyword evidence="1 2" id="KW-0238">DNA-binding</keyword>